<dbReference type="InterPro" id="IPR050832">
    <property type="entry name" value="Bact_Acetyltransf"/>
</dbReference>
<dbReference type="Gene3D" id="3.40.630.30">
    <property type="match status" value="1"/>
</dbReference>
<organism evidence="4 5">
    <name type="scientific">Mycolicibacterium agri</name>
    <name type="common">Mycobacterium agri</name>
    <dbReference type="NCBI Taxonomy" id="36811"/>
    <lineage>
        <taxon>Bacteria</taxon>
        <taxon>Bacillati</taxon>
        <taxon>Actinomycetota</taxon>
        <taxon>Actinomycetes</taxon>
        <taxon>Mycobacteriales</taxon>
        <taxon>Mycobacteriaceae</taxon>
        <taxon>Mycolicibacterium</taxon>
    </lineage>
</organism>
<protein>
    <submittedName>
        <fullName evidence="4">Putative acetyltransferase</fullName>
    </submittedName>
</protein>
<evidence type="ECO:0000256" key="1">
    <source>
        <dbReference type="ARBA" id="ARBA00022679"/>
    </source>
</evidence>
<feature type="domain" description="N-acetyltransferase" evidence="3">
    <location>
        <begin position="141"/>
        <end position="286"/>
    </location>
</feature>
<name>A0A7I9VTW3_MYCAG</name>
<keyword evidence="1 4" id="KW-0808">Transferase</keyword>
<dbReference type="EMBL" id="BLKS01000001">
    <property type="protein sequence ID" value="GFG48824.1"/>
    <property type="molecule type" value="Genomic_DNA"/>
</dbReference>
<dbReference type="SUPFAM" id="SSF55729">
    <property type="entry name" value="Acyl-CoA N-acyltransferases (Nat)"/>
    <property type="match status" value="1"/>
</dbReference>
<dbReference type="GO" id="GO:0016747">
    <property type="term" value="F:acyltransferase activity, transferring groups other than amino-acyl groups"/>
    <property type="evidence" value="ECO:0007669"/>
    <property type="project" value="InterPro"/>
</dbReference>
<gene>
    <name evidence="4" type="ORF">MAGR_02650</name>
</gene>
<comment type="caution">
    <text evidence="4">The sequence shown here is derived from an EMBL/GenBank/DDBJ whole genome shotgun (WGS) entry which is preliminary data.</text>
</comment>
<dbReference type="InterPro" id="IPR000182">
    <property type="entry name" value="GNAT_dom"/>
</dbReference>
<dbReference type="InterPro" id="IPR016181">
    <property type="entry name" value="Acyl_CoA_acyltransferase"/>
</dbReference>
<dbReference type="Pfam" id="PF00583">
    <property type="entry name" value="Acetyltransf_1"/>
    <property type="match status" value="1"/>
</dbReference>
<reference evidence="4 5" key="1">
    <citation type="journal article" date="2019" name="Emerg. Microbes Infect.">
        <title>Comprehensive subspecies identification of 175 nontuberculous mycobacteria species based on 7547 genomic profiles.</title>
        <authorList>
            <person name="Matsumoto Y."/>
            <person name="Kinjo T."/>
            <person name="Motooka D."/>
            <person name="Nabeya D."/>
            <person name="Jung N."/>
            <person name="Uechi K."/>
            <person name="Horii T."/>
            <person name="Iida T."/>
            <person name="Fujita J."/>
            <person name="Nakamura S."/>
        </authorList>
    </citation>
    <scope>NUCLEOTIDE SEQUENCE [LARGE SCALE GENOMIC DNA]</scope>
    <source>
        <strain evidence="4 5">JCM 6377</strain>
    </source>
</reference>
<proteinExistence type="predicted"/>
<dbReference type="PANTHER" id="PTHR43877">
    <property type="entry name" value="AMINOALKYLPHOSPHONATE N-ACETYLTRANSFERASE-RELATED-RELATED"/>
    <property type="match status" value="1"/>
</dbReference>
<evidence type="ECO:0000259" key="3">
    <source>
        <dbReference type="PROSITE" id="PS51186"/>
    </source>
</evidence>
<evidence type="ECO:0000313" key="5">
    <source>
        <dbReference type="Proteomes" id="UP000465302"/>
    </source>
</evidence>
<evidence type="ECO:0000313" key="4">
    <source>
        <dbReference type="EMBL" id="GFG48824.1"/>
    </source>
</evidence>
<dbReference type="AlphaFoldDB" id="A0A7I9VTW3"/>
<sequence length="286" mass="30546">MLAEVDVRIHPSAAGFRDLAAPLYQRDRVGNTIELTLLRSDTNFGDDALLLSVWDGDEVVGVALQTPPYPLACNGLPLSTHRAVAEALAVTRPELNGVRGNRDLALAFAGAWHAATGRPAAVEMEERLYRLGTLRAPSVSGEHREATADDTAGDTALLVDWIERFFVETSSRLRDRAAAQRYVDNARAVGDRFLLWEDGGAPVSVAMLRAPAAGVSRVGPVFTPRHARGHGYGSAVTAAAADTALREGVDDVVLFADLANPTSNAIYQRIGFEPVGDSVRMGFTTG</sequence>
<dbReference type="PANTHER" id="PTHR43877:SF1">
    <property type="entry name" value="ACETYLTRANSFERASE"/>
    <property type="match status" value="1"/>
</dbReference>
<evidence type="ECO:0000256" key="2">
    <source>
        <dbReference type="ARBA" id="ARBA00023315"/>
    </source>
</evidence>
<dbReference type="Proteomes" id="UP000465302">
    <property type="component" value="Unassembled WGS sequence"/>
</dbReference>
<keyword evidence="2" id="KW-0012">Acyltransferase</keyword>
<dbReference type="PROSITE" id="PS51186">
    <property type="entry name" value="GNAT"/>
    <property type="match status" value="1"/>
</dbReference>
<accession>A0A7I9VTW3</accession>